<dbReference type="Pfam" id="PF15731">
    <property type="entry name" value="MqsA_antitoxin"/>
    <property type="match status" value="1"/>
</dbReference>
<dbReference type="RefSeq" id="WP_131143705.1">
    <property type="nucleotide sequence ID" value="NZ_BMWV01000006.1"/>
</dbReference>
<dbReference type="NCBIfam" id="TIGR03830">
    <property type="entry name" value="CxxCG_CxxCG_HTH"/>
    <property type="match status" value="1"/>
</dbReference>
<evidence type="ECO:0000313" key="1">
    <source>
        <dbReference type="EMBL" id="GGY45692.1"/>
    </source>
</evidence>
<dbReference type="InterPro" id="IPR022452">
    <property type="entry name" value="MqsA"/>
</dbReference>
<keyword evidence="3" id="KW-1185">Reference proteome</keyword>
<dbReference type="OrthoDB" id="7349669at2"/>
<reference evidence="1" key="3">
    <citation type="submission" date="2022-12" db="EMBL/GenBank/DDBJ databases">
        <authorList>
            <person name="Sun Q."/>
            <person name="Kim S."/>
        </authorList>
    </citation>
    <scope>NUCLEOTIDE SEQUENCE</scope>
    <source>
        <strain evidence="1">KCTC 12343</strain>
    </source>
</reference>
<evidence type="ECO:0000313" key="4">
    <source>
        <dbReference type="Proteomes" id="UP000628442"/>
    </source>
</evidence>
<dbReference type="InterPro" id="IPR032758">
    <property type="entry name" value="MqsA/HigA-2"/>
</dbReference>
<dbReference type="InterPro" id="IPR010982">
    <property type="entry name" value="Lambda_DNA-bd_dom_sf"/>
</dbReference>
<sequence>MEKCPDCGAPDPVHDTHGVSYTYKDRHTTISSVAGYHCAQCGGVTLDRAAVERYDDLVAAFHRRVDDELVDPAYIAAVRRKLKLDPREADDVLGTGCGDMARYEAGRAHPHPSTVRLLKLLDRHPELLGELHG</sequence>
<dbReference type="Gene3D" id="3.10.20.860">
    <property type="match status" value="1"/>
</dbReference>
<protein>
    <submittedName>
        <fullName evidence="1">Antitoxin</fullName>
    </submittedName>
</protein>
<proteinExistence type="predicted"/>
<evidence type="ECO:0000313" key="3">
    <source>
        <dbReference type="Proteomes" id="UP000292307"/>
    </source>
</evidence>
<name>A0A411WRZ8_9BURK</name>
<dbReference type="EMBL" id="CP036401">
    <property type="protein sequence ID" value="QBH99549.1"/>
    <property type="molecule type" value="Genomic_DNA"/>
</dbReference>
<gene>
    <name evidence="2" type="ORF">EYF70_00850</name>
    <name evidence="1" type="ORF">GCM10007387_29710</name>
</gene>
<reference evidence="2 3" key="2">
    <citation type="submission" date="2019-02" db="EMBL/GenBank/DDBJ databases">
        <title>Draft Genome Sequences of Six Type Strains of the Genus Massilia.</title>
        <authorList>
            <person name="Miess H."/>
            <person name="Frediansyhah A."/>
            <person name="Gross H."/>
        </authorList>
    </citation>
    <scope>NUCLEOTIDE SEQUENCE [LARGE SCALE GENOMIC DNA]</scope>
    <source>
        <strain evidence="2 3">DSM 17472</strain>
    </source>
</reference>
<dbReference type="GO" id="GO:0003677">
    <property type="term" value="F:DNA binding"/>
    <property type="evidence" value="ECO:0007669"/>
    <property type="project" value="InterPro"/>
</dbReference>
<dbReference type="AlphaFoldDB" id="A0A411WRZ8"/>
<organism evidence="1 4">
    <name type="scientific">Pseudoduganella albidiflava</name>
    <dbReference type="NCBI Taxonomy" id="321983"/>
    <lineage>
        <taxon>Bacteria</taxon>
        <taxon>Pseudomonadati</taxon>
        <taxon>Pseudomonadota</taxon>
        <taxon>Betaproteobacteria</taxon>
        <taxon>Burkholderiales</taxon>
        <taxon>Oxalobacteraceae</taxon>
        <taxon>Telluria group</taxon>
        <taxon>Pseudoduganella</taxon>
    </lineage>
</organism>
<reference evidence="1" key="1">
    <citation type="journal article" date="2014" name="Int. J. Syst. Evol. Microbiol.">
        <title>Complete genome sequence of Corynebacterium casei LMG S-19264T (=DSM 44701T), isolated from a smear-ripened cheese.</title>
        <authorList>
            <consortium name="US DOE Joint Genome Institute (JGI-PGF)"/>
            <person name="Walter F."/>
            <person name="Albersmeier A."/>
            <person name="Kalinowski J."/>
            <person name="Ruckert C."/>
        </authorList>
    </citation>
    <scope>NUCLEOTIDE SEQUENCE</scope>
    <source>
        <strain evidence="1">KCTC 12343</strain>
    </source>
</reference>
<dbReference type="EMBL" id="BMWV01000006">
    <property type="protein sequence ID" value="GGY45692.1"/>
    <property type="molecule type" value="Genomic_DNA"/>
</dbReference>
<evidence type="ECO:0000313" key="2">
    <source>
        <dbReference type="EMBL" id="QBH99549.1"/>
    </source>
</evidence>
<accession>A0A411WRZ8</accession>
<dbReference type="Proteomes" id="UP000628442">
    <property type="component" value="Unassembled WGS sequence"/>
</dbReference>
<dbReference type="Gene3D" id="1.10.260.40">
    <property type="entry name" value="lambda repressor-like DNA-binding domains"/>
    <property type="match status" value="1"/>
</dbReference>
<dbReference type="Proteomes" id="UP000292307">
    <property type="component" value="Chromosome"/>
</dbReference>